<reference evidence="1 2" key="1">
    <citation type="submission" date="2020-04" db="EMBL/GenBank/DDBJ databases">
        <authorList>
            <consortium name="Desulfovibrio sp. FSS-1 genome sequencing consortium"/>
            <person name="Shimoshige H."/>
            <person name="Kobayashi H."/>
            <person name="Maekawa T."/>
        </authorList>
    </citation>
    <scope>NUCLEOTIDE SEQUENCE [LARGE SCALE GENOMIC DNA]</scope>
    <source>
        <strain evidence="1 2">SIID29052-01</strain>
    </source>
</reference>
<gene>
    <name evidence="1" type="ORF">NNJEOMEG_00089</name>
</gene>
<evidence type="ECO:0000313" key="2">
    <source>
        <dbReference type="Proteomes" id="UP000494245"/>
    </source>
</evidence>
<sequence length="176" mass="19587">MTVGRWRGIAHEAPCVHGDIMPDHDITLRLLELEVALDGQRWQEAARAMDTIFARVPLEDIDAFAASGMVAYGRWIEVLVRTRLHVTSPRANRLLQGLLRKVWDCTCVAQRGHLLSFWMAVAGLTFRQAVDEHTLGGCIDSLCRCTKLPRGEVEDALLAHAEFAHRQAVHAGSAVQ</sequence>
<proteinExistence type="predicted"/>
<dbReference type="EMBL" id="BLTE01000001">
    <property type="protein sequence ID" value="GFK92267.1"/>
    <property type="molecule type" value="Genomic_DNA"/>
</dbReference>
<accession>A0A6V8LRP3</accession>
<reference evidence="1 2" key="2">
    <citation type="submission" date="2020-05" db="EMBL/GenBank/DDBJ databases">
        <title>Draft genome sequence of Desulfovibrio sp. strainFSS-1.</title>
        <authorList>
            <person name="Shimoshige H."/>
            <person name="Kobayashi H."/>
            <person name="Maekawa T."/>
        </authorList>
    </citation>
    <scope>NUCLEOTIDE SEQUENCE [LARGE SCALE GENOMIC DNA]</scope>
    <source>
        <strain evidence="1 2">SIID29052-01</strain>
    </source>
</reference>
<comment type="caution">
    <text evidence="1">The sequence shown here is derived from an EMBL/GenBank/DDBJ whole genome shotgun (WGS) entry which is preliminary data.</text>
</comment>
<name>A0A6V8LRP3_9BACT</name>
<protein>
    <submittedName>
        <fullName evidence="1">Uncharacterized protein</fullName>
    </submittedName>
</protein>
<dbReference type="AlphaFoldDB" id="A0A6V8LRP3"/>
<keyword evidence="2" id="KW-1185">Reference proteome</keyword>
<evidence type="ECO:0000313" key="1">
    <source>
        <dbReference type="EMBL" id="GFK92267.1"/>
    </source>
</evidence>
<dbReference type="Proteomes" id="UP000494245">
    <property type="component" value="Unassembled WGS sequence"/>
</dbReference>
<organism evidence="1 2">
    <name type="scientific">Fundidesulfovibrio magnetotacticus</name>
    <dbReference type="NCBI Taxonomy" id="2730080"/>
    <lineage>
        <taxon>Bacteria</taxon>
        <taxon>Pseudomonadati</taxon>
        <taxon>Thermodesulfobacteriota</taxon>
        <taxon>Desulfovibrionia</taxon>
        <taxon>Desulfovibrionales</taxon>
        <taxon>Desulfovibrionaceae</taxon>
        <taxon>Fundidesulfovibrio</taxon>
    </lineage>
</organism>